<evidence type="ECO:0000256" key="3">
    <source>
        <dbReference type="ARBA" id="ARBA00009677"/>
    </source>
</evidence>
<accession>A0ABU1P8A1</accession>
<dbReference type="InterPro" id="IPR010930">
    <property type="entry name" value="Flg_bb/hook_C_dom"/>
</dbReference>
<dbReference type="Proteomes" id="UP001260715">
    <property type="component" value="Unassembled WGS sequence"/>
</dbReference>
<reference evidence="11 12" key="1">
    <citation type="submission" date="2023-07" db="EMBL/GenBank/DDBJ databases">
        <title>Sorghum-associated microbial communities from plants grown in Nebraska, USA.</title>
        <authorList>
            <person name="Schachtman D."/>
        </authorList>
    </citation>
    <scope>NUCLEOTIDE SEQUENCE [LARGE SCALE GENOMIC DNA]</scope>
    <source>
        <strain evidence="11 12">596</strain>
    </source>
</reference>
<feature type="domain" description="Flagellar basal-body/hook protein C-terminal" evidence="8">
    <location>
        <begin position="742"/>
        <end position="781"/>
    </location>
</feature>
<dbReference type="PANTHER" id="PTHR30033">
    <property type="entry name" value="FLAGELLAR HOOK-ASSOCIATED PROTEIN 1"/>
    <property type="match status" value="1"/>
</dbReference>
<gene>
    <name evidence="11" type="ORF">J2W50_000254</name>
</gene>
<dbReference type="InterPro" id="IPR001444">
    <property type="entry name" value="Flag_bb_rod_N"/>
</dbReference>
<evidence type="ECO:0000259" key="8">
    <source>
        <dbReference type="Pfam" id="PF06429"/>
    </source>
</evidence>
<dbReference type="PRINTS" id="PR01005">
    <property type="entry name" value="FLGHOOKAP1"/>
</dbReference>
<dbReference type="Pfam" id="PF00460">
    <property type="entry name" value="Flg_bb_rod"/>
    <property type="match status" value="1"/>
</dbReference>
<dbReference type="InterPro" id="IPR049119">
    <property type="entry name" value="FlgK_D2-like"/>
</dbReference>
<evidence type="ECO:0000259" key="9">
    <source>
        <dbReference type="Pfam" id="PF21158"/>
    </source>
</evidence>
<organism evidence="11 12">
    <name type="scientific">Herbaspirillum frisingense</name>
    <dbReference type="NCBI Taxonomy" id="92645"/>
    <lineage>
        <taxon>Bacteria</taxon>
        <taxon>Pseudomonadati</taxon>
        <taxon>Pseudomonadota</taxon>
        <taxon>Betaproteobacteria</taxon>
        <taxon>Burkholderiales</taxon>
        <taxon>Oxalobacteraceae</taxon>
        <taxon>Herbaspirillum</taxon>
    </lineage>
</organism>
<keyword evidence="12" id="KW-1185">Reference proteome</keyword>
<dbReference type="SUPFAM" id="SSF64518">
    <property type="entry name" value="Phase 1 flagellin"/>
    <property type="match status" value="1"/>
</dbReference>
<evidence type="ECO:0000313" key="12">
    <source>
        <dbReference type="Proteomes" id="UP001260715"/>
    </source>
</evidence>
<feature type="domain" description="Flagellar basal body rod protein N-terminal" evidence="7">
    <location>
        <begin position="8"/>
        <end position="35"/>
    </location>
</feature>
<evidence type="ECO:0000259" key="7">
    <source>
        <dbReference type="Pfam" id="PF00460"/>
    </source>
</evidence>
<dbReference type="NCBIfam" id="TIGR02492">
    <property type="entry name" value="flgK_ends"/>
    <property type="match status" value="1"/>
</dbReference>
<feature type="domain" description="Flagellar hook-associated protein FlgK helical" evidence="10">
    <location>
        <begin position="93"/>
        <end position="330"/>
    </location>
</feature>
<dbReference type="Pfam" id="PF21158">
    <property type="entry name" value="flgK_1st_1"/>
    <property type="match status" value="1"/>
</dbReference>
<comment type="caution">
    <text evidence="11">The sequence shown here is derived from an EMBL/GenBank/DDBJ whole genome shotgun (WGS) entry which is preliminary data.</text>
</comment>
<dbReference type="PANTHER" id="PTHR30033:SF1">
    <property type="entry name" value="FLAGELLAR HOOK-ASSOCIATED PROTEIN 1"/>
    <property type="match status" value="1"/>
</dbReference>
<evidence type="ECO:0000259" key="10">
    <source>
        <dbReference type="Pfam" id="PF22638"/>
    </source>
</evidence>
<name>A0ABU1P8A1_9BURK</name>
<protein>
    <recommendedName>
        <fullName evidence="4">Flagellar hook-associated protein 1</fullName>
    </recommendedName>
</protein>
<comment type="similarity">
    <text evidence="3">Belongs to the flagella basal body rod proteins family.</text>
</comment>
<keyword evidence="11" id="KW-0969">Cilium</keyword>
<dbReference type="Pfam" id="PF06429">
    <property type="entry name" value="Flg_bbr_C"/>
    <property type="match status" value="1"/>
</dbReference>
<dbReference type="RefSeq" id="WP_102662977.1">
    <property type="nucleotide sequence ID" value="NZ_JAVDSJ010000001.1"/>
</dbReference>
<evidence type="ECO:0000313" key="11">
    <source>
        <dbReference type="EMBL" id="MDR6582079.1"/>
    </source>
</evidence>
<keyword evidence="6" id="KW-0975">Bacterial flagellum</keyword>
<keyword evidence="11" id="KW-0966">Cell projection</keyword>
<sequence length="784" mass="80657">MATNIFSIGQSALQAAMAAQATTSHNISNATTPGYNRQEVVQSSAGGINYGYGFVGQGTQVTEIKRVYNDFLTKQALASQTSASSLDAYYSEISQINNMVADTKAGLSPSLQDFFAAIQNLASNPNTQASRQSVLSQASSLVARVTSINDQLSASSASVNSQITSTVTTINSYAQQIAQLNKAIVSAIGTGGGQQPNDLLDQRDQLVAELNKYVKITTVPQDTGAVSVFIGTGQSLVTGENVTQLAVTNSPTDVSRLQIGQVTTGGTTSTIPDSFFYDGGSLGGLLKYRSETLDPTQNALGRIAIALGTAFNQQQQLGLDQNGNPGTNMFNVSSPNLIGYPTNTGTTDLKATITDPSALSTSDYTLTYDGTNYTFTRLSDNTKTVKAAGDFPVTLDGVTYSNGAAAPGPYAPAIPSGNIYKIQPTANGAAGFSLALNNTQLLATAAPISTSINATNNVNASTAATNTGNALISSTSLDPTKFQQGSSVSFSASLSTPTPPATPVTQLSAAWSGASPVPDVVYSYPDGTGGTATGGAPFAYQSGMTITSGGVSFTLTGTPSTSGTGDQFNFAPVAANKGTATISTGSVTPAYLTTTTPLTKPTTLEYDATATPPNFSISPAVPAGGGTITHKDGTTTTIGAGVTVLPYTAGDTYEISGVSFQISGQPSDGDQFTISANTNAASDNRNMLAMGNLQTAKTINGTNFQGSYSQLVATIGNKTNEINVTNTAEKARLTAIQTQQQSESGVNQDEELAQMIRNQQQYQAAAKIIQAASDMINVLLTLGG</sequence>
<evidence type="ECO:0000256" key="2">
    <source>
        <dbReference type="ARBA" id="ARBA00004613"/>
    </source>
</evidence>
<evidence type="ECO:0000256" key="1">
    <source>
        <dbReference type="ARBA" id="ARBA00004365"/>
    </source>
</evidence>
<dbReference type="EMBL" id="JAVDSJ010000001">
    <property type="protein sequence ID" value="MDR6582079.1"/>
    <property type="molecule type" value="Genomic_DNA"/>
</dbReference>
<proteinExistence type="inferred from homology"/>
<keyword evidence="11" id="KW-0282">Flagellum</keyword>
<feature type="domain" description="Flagellar hook-associated protein 1 D2-like" evidence="9">
    <location>
        <begin position="342"/>
        <end position="400"/>
    </location>
</feature>
<dbReference type="InterPro" id="IPR002371">
    <property type="entry name" value="FlgK"/>
</dbReference>
<dbReference type="InterPro" id="IPR053927">
    <property type="entry name" value="FlgK_helical"/>
</dbReference>
<comment type="subcellular location">
    <subcellularLocation>
        <location evidence="1">Bacterial flagellum</location>
    </subcellularLocation>
    <subcellularLocation>
        <location evidence="2">Secreted</location>
    </subcellularLocation>
</comment>
<evidence type="ECO:0000256" key="5">
    <source>
        <dbReference type="ARBA" id="ARBA00022525"/>
    </source>
</evidence>
<dbReference type="Pfam" id="PF22638">
    <property type="entry name" value="FlgK_D1"/>
    <property type="match status" value="1"/>
</dbReference>
<keyword evidence="5" id="KW-0964">Secreted</keyword>
<evidence type="ECO:0000256" key="4">
    <source>
        <dbReference type="ARBA" id="ARBA00016244"/>
    </source>
</evidence>
<evidence type="ECO:0000256" key="6">
    <source>
        <dbReference type="ARBA" id="ARBA00023143"/>
    </source>
</evidence>